<organism evidence="1">
    <name type="scientific">Anguilla anguilla</name>
    <name type="common">European freshwater eel</name>
    <name type="synonym">Muraena anguilla</name>
    <dbReference type="NCBI Taxonomy" id="7936"/>
    <lineage>
        <taxon>Eukaryota</taxon>
        <taxon>Metazoa</taxon>
        <taxon>Chordata</taxon>
        <taxon>Craniata</taxon>
        <taxon>Vertebrata</taxon>
        <taxon>Euteleostomi</taxon>
        <taxon>Actinopterygii</taxon>
        <taxon>Neopterygii</taxon>
        <taxon>Teleostei</taxon>
        <taxon>Anguilliformes</taxon>
        <taxon>Anguillidae</taxon>
        <taxon>Anguilla</taxon>
    </lineage>
</organism>
<accession>A0A0E9PKV6</accession>
<protein>
    <submittedName>
        <fullName evidence="1">Uncharacterized protein</fullName>
    </submittedName>
</protein>
<evidence type="ECO:0000313" key="1">
    <source>
        <dbReference type="EMBL" id="JAH05246.1"/>
    </source>
</evidence>
<reference evidence="1" key="1">
    <citation type="submission" date="2014-11" db="EMBL/GenBank/DDBJ databases">
        <authorList>
            <person name="Amaro Gonzalez C."/>
        </authorList>
    </citation>
    <scope>NUCLEOTIDE SEQUENCE</scope>
</reference>
<dbReference type="AlphaFoldDB" id="A0A0E9PKV6"/>
<dbReference type="EMBL" id="GBXM01103331">
    <property type="protein sequence ID" value="JAH05246.1"/>
    <property type="molecule type" value="Transcribed_RNA"/>
</dbReference>
<proteinExistence type="predicted"/>
<reference evidence="1" key="2">
    <citation type="journal article" date="2015" name="Fish Shellfish Immunol.">
        <title>Early steps in the European eel (Anguilla anguilla)-Vibrio vulnificus interaction in the gills: Role of the RtxA13 toxin.</title>
        <authorList>
            <person name="Callol A."/>
            <person name="Pajuelo D."/>
            <person name="Ebbesson L."/>
            <person name="Teles M."/>
            <person name="MacKenzie S."/>
            <person name="Amaro C."/>
        </authorList>
    </citation>
    <scope>NUCLEOTIDE SEQUENCE</scope>
</reference>
<sequence length="40" mass="4599">MHSILTIESHSLVLQLIRYIQIREIPAVCILSFSQQLSAF</sequence>
<name>A0A0E9PKV6_ANGAN</name>